<gene>
    <name evidence="1" type="ORF">MFFC18_28640</name>
</gene>
<reference evidence="1 2" key="1">
    <citation type="submission" date="2019-08" db="EMBL/GenBank/DDBJ databases">
        <title>Deep-cultivation of Planctomycetes and their phenomic and genomic characterization uncovers novel biology.</title>
        <authorList>
            <person name="Wiegand S."/>
            <person name="Jogler M."/>
            <person name="Boedeker C."/>
            <person name="Pinto D."/>
            <person name="Vollmers J."/>
            <person name="Rivas-Marin E."/>
            <person name="Kohn T."/>
            <person name="Peeters S.H."/>
            <person name="Heuer A."/>
            <person name="Rast P."/>
            <person name="Oberbeckmann S."/>
            <person name="Bunk B."/>
            <person name="Jeske O."/>
            <person name="Meyerdierks A."/>
            <person name="Storesund J.E."/>
            <person name="Kallscheuer N."/>
            <person name="Luecker S."/>
            <person name="Lage O.M."/>
            <person name="Pohl T."/>
            <person name="Merkel B.J."/>
            <person name="Hornburger P."/>
            <person name="Mueller R.-W."/>
            <person name="Bruemmer F."/>
            <person name="Labrenz M."/>
            <person name="Spormann A.M."/>
            <person name="Op den Camp H."/>
            <person name="Overmann J."/>
            <person name="Amann R."/>
            <person name="Jetten M.S.M."/>
            <person name="Mascher T."/>
            <person name="Medema M.H."/>
            <person name="Devos D.P."/>
            <person name="Kaster A.-K."/>
            <person name="Ovreas L."/>
            <person name="Rohde M."/>
            <person name="Galperin M.Y."/>
            <person name="Jogler C."/>
        </authorList>
    </citation>
    <scope>NUCLEOTIDE SEQUENCE [LARGE SCALE GENOMIC DNA]</scope>
    <source>
        <strain evidence="1 2">FC18</strain>
    </source>
</reference>
<dbReference type="EMBL" id="CP042912">
    <property type="protein sequence ID" value="QEG22973.1"/>
    <property type="molecule type" value="Genomic_DNA"/>
</dbReference>
<keyword evidence="2" id="KW-1185">Reference proteome</keyword>
<dbReference type="KEGG" id="mff:MFFC18_28640"/>
<organism evidence="1 2">
    <name type="scientific">Mariniblastus fucicola</name>
    <dbReference type="NCBI Taxonomy" id="980251"/>
    <lineage>
        <taxon>Bacteria</taxon>
        <taxon>Pseudomonadati</taxon>
        <taxon>Planctomycetota</taxon>
        <taxon>Planctomycetia</taxon>
        <taxon>Pirellulales</taxon>
        <taxon>Pirellulaceae</taxon>
        <taxon>Mariniblastus</taxon>
    </lineage>
</organism>
<sequence>MATEFTSEAFYSEVLGSETPVLIDFYSDS</sequence>
<proteinExistence type="predicted"/>
<evidence type="ECO:0000313" key="2">
    <source>
        <dbReference type="Proteomes" id="UP000322214"/>
    </source>
</evidence>
<name>A0A5B9PKQ1_9BACT</name>
<evidence type="ECO:0008006" key="3">
    <source>
        <dbReference type="Google" id="ProtNLM"/>
    </source>
</evidence>
<dbReference type="Proteomes" id="UP000322214">
    <property type="component" value="Chromosome"/>
</dbReference>
<protein>
    <recommendedName>
        <fullName evidence="3">Thiol reductase thioredoxin</fullName>
    </recommendedName>
</protein>
<accession>A0A5B9PKQ1</accession>
<dbReference type="AlphaFoldDB" id="A0A5B9PKQ1"/>
<dbReference type="STRING" id="980251.GCA_001642875_04094"/>
<evidence type="ECO:0000313" key="1">
    <source>
        <dbReference type="EMBL" id="QEG22973.1"/>
    </source>
</evidence>